<dbReference type="AlphaFoldDB" id="S9UX09"/>
<dbReference type="EMBL" id="ATMH01009658">
    <property type="protein sequence ID" value="EPY19036.1"/>
    <property type="molecule type" value="Genomic_DNA"/>
</dbReference>
<evidence type="ECO:0000313" key="9">
    <source>
        <dbReference type="EMBL" id="EPY19036.1"/>
    </source>
</evidence>
<comment type="similarity">
    <text evidence="2">Belongs to the ADIPOR family.</text>
</comment>
<feature type="region of interest" description="Disordered" evidence="7">
    <location>
        <begin position="230"/>
        <end position="258"/>
    </location>
</feature>
<feature type="transmembrane region" description="Helical" evidence="8">
    <location>
        <begin position="472"/>
        <end position="491"/>
    </location>
</feature>
<protein>
    <recommendedName>
        <fullName evidence="11">Adiponectin receptor</fullName>
    </recommendedName>
</protein>
<evidence type="ECO:0008006" key="11">
    <source>
        <dbReference type="Google" id="ProtNLM"/>
    </source>
</evidence>
<organism evidence="9 10">
    <name type="scientific">Strigomonas culicis</name>
    <dbReference type="NCBI Taxonomy" id="28005"/>
    <lineage>
        <taxon>Eukaryota</taxon>
        <taxon>Discoba</taxon>
        <taxon>Euglenozoa</taxon>
        <taxon>Kinetoplastea</taxon>
        <taxon>Metakinetoplastina</taxon>
        <taxon>Trypanosomatida</taxon>
        <taxon>Trypanosomatidae</taxon>
        <taxon>Strigomonadinae</taxon>
        <taxon>Strigomonas</taxon>
    </lineage>
</organism>
<evidence type="ECO:0000313" key="10">
    <source>
        <dbReference type="Proteomes" id="UP000015354"/>
    </source>
</evidence>
<name>S9UX09_9TRYP</name>
<dbReference type="OrthoDB" id="529367at2759"/>
<gene>
    <name evidence="9" type="ORF">STCU_09658</name>
</gene>
<keyword evidence="6" id="KW-0479">Metal-binding</keyword>
<keyword evidence="6" id="KW-0862">Zinc</keyword>
<feature type="transmembrane region" description="Helical" evidence="8">
    <location>
        <begin position="413"/>
        <end position="432"/>
    </location>
</feature>
<dbReference type="GO" id="GO:0038023">
    <property type="term" value="F:signaling receptor activity"/>
    <property type="evidence" value="ECO:0007669"/>
    <property type="project" value="TreeGrafter"/>
</dbReference>
<feature type="binding site" evidence="6">
    <location>
        <position position="542"/>
    </location>
    <ligand>
        <name>Zn(2+)</name>
        <dbReference type="ChEBI" id="CHEBI:29105"/>
    </ligand>
</feature>
<feature type="region of interest" description="Disordered" evidence="7">
    <location>
        <begin position="59"/>
        <end position="78"/>
    </location>
</feature>
<reference evidence="9 10" key="1">
    <citation type="journal article" date="2013" name="PLoS ONE">
        <title>Predicting the Proteins of Angomonas deanei, Strigomonas culicis and Their Respective Endosymbionts Reveals New Aspects of the Trypanosomatidae Family.</title>
        <authorList>
            <person name="Motta M.C."/>
            <person name="Martins A.C."/>
            <person name="de Souza S.S."/>
            <person name="Catta-Preta C.M."/>
            <person name="Silva R."/>
            <person name="Klein C.C."/>
            <person name="de Almeida L.G."/>
            <person name="de Lima Cunha O."/>
            <person name="Ciapina L.P."/>
            <person name="Brocchi M."/>
            <person name="Colabardini A.C."/>
            <person name="de Araujo Lima B."/>
            <person name="Machado C.R."/>
            <person name="de Almeida Soares C.M."/>
            <person name="Probst C.M."/>
            <person name="de Menezes C.B."/>
            <person name="Thompson C.E."/>
            <person name="Bartholomeu D.C."/>
            <person name="Gradia D.F."/>
            <person name="Pavoni D.P."/>
            <person name="Grisard E.C."/>
            <person name="Fantinatti-Garboggini F."/>
            <person name="Marchini F.K."/>
            <person name="Rodrigues-Luiz G.F."/>
            <person name="Wagner G."/>
            <person name="Goldman G.H."/>
            <person name="Fietto J.L."/>
            <person name="Elias M.C."/>
            <person name="Goldman M.H."/>
            <person name="Sagot M.F."/>
            <person name="Pereira M."/>
            <person name="Stoco P.H."/>
            <person name="de Mendonca-Neto R.P."/>
            <person name="Teixeira S.M."/>
            <person name="Maciel T.E."/>
            <person name="de Oliveira Mendes T.A."/>
            <person name="Urmenyi T.P."/>
            <person name="de Souza W."/>
            <person name="Schenkman S."/>
            <person name="de Vasconcelos A.T."/>
        </authorList>
    </citation>
    <scope>NUCLEOTIDE SEQUENCE [LARGE SCALE GENOMIC DNA]</scope>
</reference>
<sequence>MMNESYPSPQKEEDLRVDQIVEELVDVPRSESCAASQEAASGQAQPCLQRLDLTSENLDLLQHQYERPPPAASQGKQVRIVVVPDTREGDDPVEQRHREQPPPFQPTAPNEEDSATRPRRPKNQKPTVPLPLFCRASLTPSESDSVVTPPFLPSTRHHDFFLNDADSPYSEMLDVPPPSFTTMPLPLQRSFNVNPDTTTSDVPIQSDHEREAGDAHARVKDSFRQVSFRFDVTEVPPDGPPRGPEEGSAAHEGNAHPVGRDAENHRLMGVPPLFDPAREQQFNLLYFKRCPGLPLYPYHEICPWQKYNPYIRTGYRAYYTTKMTLKSLVGWHNETLNVWTHFSGFFFFLAFSIVVFATLLTKTITSSHFSHVRFMYFLFCGGSVLCMLNSAIYHLFTGHCRHRLVVAMGRLDFLGITALIVASFLPPLYTIFSCLQTARNVYIALILILGFAGLVGPWTAIFHEHTLLRTGIYVGMVACGTAPSVHFMLFFPHTKYSAQMAYGVILMIILYGVGVVFYISGFPESRYPGHFDYLLSSHQLWHYFVLMAALVHYFNCLGMYQAWLLSDGAC</sequence>
<keyword evidence="10" id="KW-1185">Reference proteome</keyword>
<keyword evidence="3 8" id="KW-0812">Transmembrane</keyword>
<dbReference type="Proteomes" id="UP000015354">
    <property type="component" value="Unassembled WGS sequence"/>
</dbReference>
<dbReference type="GO" id="GO:0016020">
    <property type="term" value="C:membrane"/>
    <property type="evidence" value="ECO:0007669"/>
    <property type="project" value="UniProtKB-SubCell"/>
</dbReference>
<dbReference type="Pfam" id="PF03006">
    <property type="entry name" value="HlyIII"/>
    <property type="match status" value="1"/>
</dbReference>
<dbReference type="GO" id="GO:0046872">
    <property type="term" value="F:metal ion binding"/>
    <property type="evidence" value="ECO:0007669"/>
    <property type="project" value="UniProtKB-KW"/>
</dbReference>
<feature type="transmembrane region" description="Helical" evidence="8">
    <location>
        <begin position="441"/>
        <end position="460"/>
    </location>
</feature>
<comment type="caution">
    <text evidence="9">The sequence shown here is derived from an EMBL/GenBank/DDBJ whole genome shotgun (WGS) entry which is preliminary data.</text>
</comment>
<evidence type="ECO:0000256" key="6">
    <source>
        <dbReference type="PIRSR" id="PIRSR604254-1"/>
    </source>
</evidence>
<proteinExistence type="inferred from homology"/>
<dbReference type="PANTHER" id="PTHR20855:SF52">
    <property type="entry name" value="ADIPONECTIN RECEPTOR PROTEIN"/>
    <property type="match status" value="1"/>
</dbReference>
<evidence type="ECO:0000256" key="5">
    <source>
        <dbReference type="ARBA" id="ARBA00023136"/>
    </source>
</evidence>
<keyword evidence="5 8" id="KW-0472">Membrane</keyword>
<comment type="subcellular location">
    <subcellularLocation>
        <location evidence="1">Membrane</location>
        <topology evidence="1">Multi-pass membrane protein</topology>
    </subcellularLocation>
</comment>
<feature type="binding site" evidence="6">
    <location>
        <position position="538"/>
    </location>
    <ligand>
        <name>Zn(2+)</name>
        <dbReference type="ChEBI" id="CHEBI:29105"/>
    </ligand>
</feature>
<accession>S9UX09</accession>
<keyword evidence="4 8" id="KW-1133">Transmembrane helix</keyword>
<evidence type="ECO:0000256" key="3">
    <source>
        <dbReference type="ARBA" id="ARBA00022692"/>
    </source>
</evidence>
<feature type="transmembrane region" description="Helical" evidence="8">
    <location>
        <begin position="500"/>
        <end position="520"/>
    </location>
</feature>
<feature type="binding site" evidence="6">
    <location>
        <position position="394"/>
    </location>
    <ligand>
        <name>Zn(2+)</name>
        <dbReference type="ChEBI" id="CHEBI:29105"/>
    </ligand>
</feature>
<evidence type="ECO:0000256" key="1">
    <source>
        <dbReference type="ARBA" id="ARBA00004141"/>
    </source>
</evidence>
<evidence type="ECO:0000256" key="4">
    <source>
        <dbReference type="ARBA" id="ARBA00022989"/>
    </source>
</evidence>
<evidence type="ECO:0000256" key="7">
    <source>
        <dbReference type="SAM" id="MobiDB-lite"/>
    </source>
</evidence>
<feature type="region of interest" description="Disordered" evidence="7">
    <location>
        <begin position="88"/>
        <end position="129"/>
    </location>
</feature>
<feature type="transmembrane region" description="Helical" evidence="8">
    <location>
        <begin position="338"/>
        <end position="360"/>
    </location>
</feature>
<dbReference type="PANTHER" id="PTHR20855">
    <property type="entry name" value="ADIPOR/PROGESTIN RECEPTOR-RELATED"/>
    <property type="match status" value="1"/>
</dbReference>
<feature type="transmembrane region" description="Helical" evidence="8">
    <location>
        <begin position="372"/>
        <end position="393"/>
    </location>
</feature>
<dbReference type="InterPro" id="IPR004254">
    <property type="entry name" value="AdipoR/HlyIII-related"/>
</dbReference>
<evidence type="ECO:0000256" key="2">
    <source>
        <dbReference type="ARBA" id="ARBA00007018"/>
    </source>
</evidence>
<evidence type="ECO:0000256" key="8">
    <source>
        <dbReference type="SAM" id="Phobius"/>
    </source>
</evidence>
<feature type="compositionally biased region" description="Basic and acidic residues" evidence="7">
    <location>
        <begin position="88"/>
        <end position="100"/>
    </location>
</feature>
<feature type="transmembrane region" description="Helical" evidence="8">
    <location>
        <begin position="540"/>
        <end position="565"/>
    </location>
</feature>